<dbReference type="InterPro" id="IPR010064">
    <property type="entry name" value="HK97-gp10_tail"/>
</dbReference>
<evidence type="ECO:0000313" key="1">
    <source>
        <dbReference type="EMBL" id="OEH86251.1"/>
    </source>
</evidence>
<sequence length="107" mass="11883">MIKFQSNKKKVLEAMKDAENRALNGIGAFVQGEAIVRTPVDTGNLRSSIDFVTNQNEKSVTVGTNVEYAPYVEKGTRKQRGQAFLAPAVETNIRRIGELARELMKID</sequence>
<dbReference type="Proteomes" id="UP000095255">
    <property type="component" value="Unassembled WGS sequence"/>
</dbReference>
<protein>
    <recommendedName>
        <fullName evidence="3">HK97 gp10 family phage protein</fullName>
    </recommendedName>
</protein>
<dbReference type="OrthoDB" id="886754at2"/>
<dbReference type="AlphaFoldDB" id="A0A1E5L7Y5"/>
<accession>A0A1E5L7Y5</accession>
<reference evidence="1 2" key="1">
    <citation type="submission" date="2016-09" db="EMBL/GenBank/DDBJ databases">
        <title>Desulfuribacillus arsenicus sp. nov., an obligately anaerobic, dissimilatory arsenic- and antimonate-reducing bacterium isolated from anoxic sediments.</title>
        <authorList>
            <person name="Abin C.A."/>
            <person name="Hollibaugh J.T."/>
        </authorList>
    </citation>
    <scope>NUCLEOTIDE SEQUENCE [LARGE SCALE GENOMIC DNA]</scope>
    <source>
        <strain evidence="1 2">MLFW-2</strain>
    </source>
</reference>
<name>A0A1E5L7Y5_9FIRM</name>
<dbReference type="NCBIfam" id="TIGR01725">
    <property type="entry name" value="phge_HK97_gp10"/>
    <property type="match status" value="1"/>
</dbReference>
<dbReference type="RefSeq" id="WP_069701479.1">
    <property type="nucleotide sequence ID" value="NZ_MJAT01000006.1"/>
</dbReference>
<dbReference type="STRING" id="1390249.BHU72_12005"/>
<gene>
    <name evidence="1" type="ORF">BHU72_12005</name>
</gene>
<proteinExistence type="predicted"/>
<comment type="caution">
    <text evidence="1">The sequence shown here is derived from an EMBL/GenBank/DDBJ whole genome shotgun (WGS) entry which is preliminary data.</text>
</comment>
<organism evidence="1 2">
    <name type="scientific">Desulfuribacillus stibiiarsenatis</name>
    <dbReference type="NCBI Taxonomy" id="1390249"/>
    <lineage>
        <taxon>Bacteria</taxon>
        <taxon>Bacillati</taxon>
        <taxon>Bacillota</taxon>
        <taxon>Desulfuribacillia</taxon>
        <taxon>Desulfuribacillales</taxon>
        <taxon>Desulfuribacillaceae</taxon>
        <taxon>Desulfuribacillus</taxon>
    </lineage>
</organism>
<keyword evidence="2" id="KW-1185">Reference proteome</keyword>
<dbReference type="EMBL" id="MJAT01000006">
    <property type="protein sequence ID" value="OEH86251.1"/>
    <property type="molecule type" value="Genomic_DNA"/>
</dbReference>
<evidence type="ECO:0008006" key="3">
    <source>
        <dbReference type="Google" id="ProtNLM"/>
    </source>
</evidence>
<evidence type="ECO:0000313" key="2">
    <source>
        <dbReference type="Proteomes" id="UP000095255"/>
    </source>
</evidence>
<dbReference type="Pfam" id="PF04883">
    <property type="entry name" value="HK97-gp10_like"/>
    <property type="match status" value="1"/>
</dbReference>